<dbReference type="RefSeq" id="XP_033711494.1">
    <property type="nucleotide sequence ID" value="XM_033855603.1"/>
</dbReference>
<dbReference type="InterPro" id="IPR012677">
    <property type="entry name" value="Nucleotide-bd_a/b_plait_sf"/>
</dbReference>
<dbReference type="PROSITE" id="PS50102">
    <property type="entry name" value="RRM"/>
    <property type="match status" value="2"/>
</dbReference>
<evidence type="ECO:0000256" key="13">
    <source>
        <dbReference type="PROSITE-ProRule" id="PRU00176"/>
    </source>
</evidence>
<keyword evidence="8" id="KW-0810">Translation regulation</keyword>
<dbReference type="FunFam" id="3.30.1370.10:FF:000027">
    <property type="entry name" value="insulin-like growth factor 2 mRNA-binding protein 3 isoform X1"/>
    <property type="match status" value="1"/>
</dbReference>
<feature type="compositionally biased region" description="Basic and acidic residues" evidence="14">
    <location>
        <begin position="170"/>
        <end position="180"/>
    </location>
</feature>
<dbReference type="PANTHER" id="PTHR10288">
    <property type="entry name" value="KH DOMAIN CONTAINING RNA BINDING PROTEIN"/>
    <property type="match status" value="1"/>
</dbReference>
<dbReference type="InterPro" id="IPR035979">
    <property type="entry name" value="RBD_domain_sf"/>
</dbReference>
<reference evidence="17" key="1">
    <citation type="submission" date="2025-08" db="UniProtKB">
        <authorList>
            <consortium name="RefSeq"/>
        </authorList>
    </citation>
    <scope>IDENTIFICATION</scope>
    <source>
        <tissue evidence="17">Spleen</tissue>
    </source>
</reference>
<keyword evidence="7" id="KW-0509">mRNA transport</keyword>
<accession>A0A6J3RAJ7</accession>
<feature type="domain" description="RRM" evidence="15">
    <location>
        <begin position="82"/>
        <end position="157"/>
    </location>
</feature>
<dbReference type="InterPro" id="IPR004088">
    <property type="entry name" value="KH_dom_type_1"/>
</dbReference>
<evidence type="ECO:0000313" key="17">
    <source>
        <dbReference type="RefSeq" id="XP_033711494.1"/>
    </source>
</evidence>
<keyword evidence="13" id="KW-0694">RNA-binding</keyword>
<dbReference type="GO" id="GO:0051028">
    <property type="term" value="P:mRNA transport"/>
    <property type="evidence" value="ECO:0007669"/>
    <property type="project" value="UniProtKB-KW"/>
</dbReference>
<evidence type="ECO:0000256" key="12">
    <source>
        <dbReference type="ARBA" id="ARBA00077518"/>
    </source>
</evidence>
<comment type="similarity">
    <text evidence="3">Belongs to the RRM IMP/VICKZ family.</text>
</comment>
<dbReference type="Gene3D" id="3.30.310.210">
    <property type="match status" value="1"/>
</dbReference>
<evidence type="ECO:0000313" key="16">
    <source>
        <dbReference type="Proteomes" id="UP000245320"/>
    </source>
</evidence>
<dbReference type="InterPro" id="IPR000504">
    <property type="entry name" value="RRM_dom"/>
</dbReference>
<evidence type="ECO:0000259" key="15">
    <source>
        <dbReference type="PROSITE" id="PS50102"/>
    </source>
</evidence>
<evidence type="ECO:0000256" key="14">
    <source>
        <dbReference type="SAM" id="MobiDB-lite"/>
    </source>
</evidence>
<dbReference type="Pfam" id="PF00076">
    <property type="entry name" value="RRM_1"/>
    <property type="match status" value="2"/>
</dbReference>
<gene>
    <name evidence="17" type="primary">IGF2BP2</name>
</gene>
<dbReference type="PROSITE" id="PS50084">
    <property type="entry name" value="KH_TYPE_1"/>
    <property type="match status" value="3"/>
</dbReference>
<name>A0A6J3RAJ7_TURTR</name>
<dbReference type="SUPFAM" id="SSF54791">
    <property type="entry name" value="Eukaryotic type KH-domain (KH-domain type I)"/>
    <property type="match status" value="3"/>
</dbReference>
<evidence type="ECO:0000256" key="7">
    <source>
        <dbReference type="ARBA" id="ARBA00022816"/>
    </source>
</evidence>
<sequence length="494" mass="54978">MMNKLYIGNLSPAVTADDLRQLFGDRKLPLAGQVLLKSGYAFVDYPDQNWAIRAIETLSGKVELHGKIMEVDYSVSKKLRSRKIQIRNIPPHLQWEVLDGLLAQYGTVENVEQVNTDTETAVVNVTYATREEAKTAIEKLSGHQFENYSFKISYIPDEEVSSPSPPQRAQRGDHSSREQGHAPGGSSQARQIDFPLRILVPTQFVGAIIGKEGLTIKNITKQTQSRVDIHRKENSGAAEKPVTIHATPEGTSEACRMILEIMQKEADETKLAEEIPLKILAHNGLVGRLIGKEGRNLKKIEHETGTKITISSLQDLSIYNPERTITVKGTVEACANAEIEIMKKLREAFENDMLAVNIAPAEGPDVSERMVIITGPPEAQFKAQGRIFGKLKEENFFNPKEEVKLEAHIRVPSSTAGRVIGKGGKTVNELQNLTSAEVIVPRDQTPDENEEVIVRIIGHFFASQTAQRKIREIVQQVKQQEQKYPQGVASQRSK</sequence>
<dbReference type="Proteomes" id="UP000245320">
    <property type="component" value="Chromosome 4"/>
</dbReference>
<dbReference type="SMART" id="SM00360">
    <property type="entry name" value="RRM"/>
    <property type="match status" value="2"/>
</dbReference>
<feature type="region of interest" description="Disordered" evidence="14">
    <location>
        <begin position="157"/>
        <end position="188"/>
    </location>
</feature>
<keyword evidence="16" id="KW-1185">Reference proteome</keyword>
<evidence type="ECO:0000256" key="10">
    <source>
        <dbReference type="ARBA" id="ARBA00071378"/>
    </source>
</evidence>
<dbReference type="CDD" id="cd22500">
    <property type="entry name" value="KH-I_IGF2BP2_rpt4"/>
    <property type="match status" value="1"/>
</dbReference>
<dbReference type="InterPro" id="IPR036612">
    <property type="entry name" value="KH_dom_type_1_sf"/>
</dbReference>
<dbReference type="CDD" id="cd12626">
    <property type="entry name" value="RRM1_IGF2BP2"/>
    <property type="match status" value="1"/>
</dbReference>
<organism evidence="16 17">
    <name type="scientific">Tursiops truncatus</name>
    <name type="common">Atlantic bottle-nosed dolphin</name>
    <name type="synonym">Delphinus truncatus</name>
    <dbReference type="NCBI Taxonomy" id="9739"/>
    <lineage>
        <taxon>Eukaryota</taxon>
        <taxon>Metazoa</taxon>
        <taxon>Chordata</taxon>
        <taxon>Craniata</taxon>
        <taxon>Vertebrata</taxon>
        <taxon>Euteleostomi</taxon>
        <taxon>Mammalia</taxon>
        <taxon>Eutheria</taxon>
        <taxon>Laurasiatheria</taxon>
        <taxon>Artiodactyla</taxon>
        <taxon>Whippomorpha</taxon>
        <taxon>Cetacea</taxon>
        <taxon>Odontoceti</taxon>
        <taxon>Delphinidae</taxon>
        <taxon>Tursiops</taxon>
    </lineage>
</organism>
<evidence type="ECO:0000256" key="6">
    <source>
        <dbReference type="ARBA" id="ARBA00022737"/>
    </source>
</evidence>
<evidence type="ECO:0000256" key="2">
    <source>
        <dbReference type="ARBA" id="ARBA00004210"/>
    </source>
</evidence>
<feature type="domain" description="RRM" evidence="15">
    <location>
        <begin position="3"/>
        <end position="76"/>
    </location>
</feature>
<dbReference type="GO" id="GO:0000932">
    <property type="term" value="C:P-body"/>
    <property type="evidence" value="ECO:0007669"/>
    <property type="project" value="UniProtKB-SubCell"/>
</dbReference>
<evidence type="ECO:0000256" key="9">
    <source>
        <dbReference type="ARBA" id="ARBA00058233"/>
    </source>
</evidence>
<dbReference type="Pfam" id="PF00013">
    <property type="entry name" value="KH_1"/>
    <property type="match status" value="3"/>
</dbReference>
<protein>
    <recommendedName>
        <fullName evidence="10">Insulin-like growth factor 2 mRNA-binding protein 2</fullName>
    </recommendedName>
    <alternativeName>
        <fullName evidence="11">IGF-II mRNA-binding protein 2</fullName>
    </alternativeName>
    <alternativeName>
        <fullName evidence="12">VICKZ family member 2</fullName>
    </alternativeName>
</protein>
<evidence type="ECO:0000256" key="5">
    <source>
        <dbReference type="ARBA" id="ARBA00022553"/>
    </source>
</evidence>
<evidence type="ECO:0000256" key="1">
    <source>
        <dbReference type="ARBA" id="ARBA00004201"/>
    </source>
</evidence>
<dbReference type="SMART" id="SM00322">
    <property type="entry name" value="KH"/>
    <property type="match status" value="3"/>
</dbReference>
<dbReference type="SUPFAM" id="SSF54928">
    <property type="entry name" value="RNA-binding domain, RBD"/>
    <property type="match status" value="1"/>
</dbReference>
<dbReference type="CDD" id="cd12629">
    <property type="entry name" value="RRM2_IGF2BP2"/>
    <property type="match status" value="1"/>
</dbReference>
<proteinExistence type="inferred from homology"/>
<dbReference type="GeneID" id="101315646"/>
<dbReference type="FunFam" id="3.30.70.330:FF:000293">
    <property type="entry name" value="insulin-like growth factor 2 mRNA-binding protein 2 isoform X1"/>
    <property type="match status" value="1"/>
</dbReference>
<dbReference type="FunFam" id="3.30.1370.10:FF:000026">
    <property type="entry name" value="Insulin-like growth factor 2 mRNA-binding protein 3"/>
    <property type="match status" value="1"/>
</dbReference>
<evidence type="ECO:0000256" key="3">
    <source>
        <dbReference type="ARBA" id="ARBA00009094"/>
    </source>
</evidence>
<dbReference type="AlphaFoldDB" id="A0A6J3RAJ7"/>
<dbReference type="GO" id="GO:0010494">
    <property type="term" value="C:cytoplasmic stress granule"/>
    <property type="evidence" value="ECO:0007669"/>
    <property type="project" value="UniProtKB-SubCell"/>
</dbReference>
<dbReference type="GO" id="GO:0006417">
    <property type="term" value="P:regulation of translation"/>
    <property type="evidence" value="ECO:0007669"/>
    <property type="project" value="UniProtKB-KW"/>
</dbReference>
<dbReference type="Gene3D" id="3.30.70.330">
    <property type="match status" value="2"/>
</dbReference>
<evidence type="ECO:0000256" key="8">
    <source>
        <dbReference type="ARBA" id="ARBA00022845"/>
    </source>
</evidence>
<keyword evidence="5" id="KW-0597">Phosphoprotein</keyword>
<evidence type="ECO:0000256" key="11">
    <source>
        <dbReference type="ARBA" id="ARBA00075674"/>
    </source>
</evidence>
<keyword evidence="6" id="KW-0677">Repeat</keyword>
<dbReference type="InterPro" id="IPR034843">
    <property type="entry name" value="IGF2BP2_RRM1"/>
</dbReference>
<dbReference type="GO" id="GO:0010605">
    <property type="term" value="P:negative regulation of macromolecule metabolic process"/>
    <property type="evidence" value="ECO:0007669"/>
    <property type="project" value="UniProtKB-ARBA"/>
</dbReference>
<dbReference type="GO" id="GO:0003730">
    <property type="term" value="F:mRNA 3'-UTR binding"/>
    <property type="evidence" value="ECO:0007669"/>
    <property type="project" value="UniProtKB-ARBA"/>
</dbReference>
<keyword evidence="4" id="KW-0813">Transport</keyword>
<comment type="subcellular location">
    <subcellularLocation>
        <location evidence="1">Cytoplasm</location>
        <location evidence="1">P-body</location>
    </subcellularLocation>
    <subcellularLocation>
        <location evidence="2">Cytoplasm</location>
        <location evidence="2">Stress granule</location>
    </subcellularLocation>
</comment>
<dbReference type="Gene3D" id="3.30.1370.10">
    <property type="entry name" value="K Homology domain, type 1"/>
    <property type="match status" value="2"/>
</dbReference>
<comment type="function">
    <text evidence="9">RNA-binding factor that recruits target transcripts to cytoplasmic protein-RNA complexes (mRNPs). This transcript 'caging' into mRNPs allows mRNA transport and transient storage. It also modulates the rate and location at which target transcripts encounter the translational apparatus and shields them from endonuclease attacks or microRNA-mediated degradation. Preferentially binds to N6-methyladenosine (m6A)-containing mRNAs and increases their stability. Binds to the 5'-UTR of the insulin-like growth factor 2 (IGF2) mRNAs. Binding is isoform-specific. Binds to beta-actin/ACTB and MYC transcripts. Increases MYC mRNA stability by binding to the coding region instability determinant (CRD) and binding is enhanced by m6A-modification of the CRD.</text>
</comment>
<dbReference type="GO" id="GO:0048027">
    <property type="term" value="F:mRNA 5'-UTR binding"/>
    <property type="evidence" value="ECO:0007669"/>
    <property type="project" value="UniProtKB-ARBA"/>
</dbReference>
<dbReference type="CTD" id="10644"/>
<dbReference type="FunFam" id="3.30.70.330:FF:000099">
    <property type="entry name" value="insulin-like growth factor 2 mRNA-binding protein 3 isoform X1"/>
    <property type="match status" value="1"/>
</dbReference>
<dbReference type="InterPro" id="IPR004087">
    <property type="entry name" value="KH_dom"/>
</dbReference>
<evidence type="ECO:0000256" key="4">
    <source>
        <dbReference type="ARBA" id="ARBA00022448"/>
    </source>
</evidence>